<sequence length="278" mass="30135">MSARLGNYGVIASRIGRDALGDEARAYLEPLPAELNYLQVDDDHPTGSVSVTLQDGQPEYVIHKPVAWDFLNCTPAWLELARRADAVCFGSLAQRHEVSCEAIHSFLAATTEKCVRVFDVNLRKPFYDAKVLTDSLARVTLLKLNEMEMPDVMSLLGLVTNSGSDEASLLNCARMLLDRFPLQLVCVTMGSQGSLLVTHGAHHRHHGIATKVADTVGAGDAFTAALVRSYLQGAALPVLNEAGNRWGSWVASQRGAMPALPADVREDIEAQITQATVQ</sequence>
<evidence type="ECO:0000259" key="4">
    <source>
        <dbReference type="Pfam" id="PF00294"/>
    </source>
</evidence>
<evidence type="ECO:0000256" key="2">
    <source>
        <dbReference type="ARBA" id="ARBA00022679"/>
    </source>
</evidence>
<dbReference type="SUPFAM" id="SSF53613">
    <property type="entry name" value="Ribokinase-like"/>
    <property type="match status" value="1"/>
</dbReference>
<keyword evidence="2" id="KW-0808">Transferase</keyword>
<proteinExistence type="inferred from homology"/>
<organism evidence="5 6">
    <name type="scientific">Alloacidobacterium dinghuense</name>
    <dbReference type="NCBI Taxonomy" id="2763107"/>
    <lineage>
        <taxon>Bacteria</taxon>
        <taxon>Pseudomonadati</taxon>
        <taxon>Acidobacteriota</taxon>
        <taxon>Terriglobia</taxon>
        <taxon>Terriglobales</taxon>
        <taxon>Acidobacteriaceae</taxon>
        <taxon>Alloacidobacterium</taxon>
    </lineage>
</organism>
<accession>A0A7G8BRG8</accession>
<dbReference type="InterPro" id="IPR002173">
    <property type="entry name" value="Carboh/pur_kinase_PfkB_CS"/>
</dbReference>
<name>A0A7G8BRG8_9BACT</name>
<evidence type="ECO:0000313" key="6">
    <source>
        <dbReference type="Proteomes" id="UP000515312"/>
    </source>
</evidence>
<feature type="domain" description="Carbohydrate kinase PfkB" evidence="4">
    <location>
        <begin position="3"/>
        <end position="262"/>
    </location>
</feature>
<dbReference type="Pfam" id="PF00294">
    <property type="entry name" value="PfkB"/>
    <property type="match status" value="1"/>
</dbReference>
<evidence type="ECO:0000256" key="3">
    <source>
        <dbReference type="ARBA" id="ARBA00022777"/>
    </source>
</evidence>
<reference evidence="5 6" key="1">
    <citation type="submission" date="2020-08" db="EMBL/GenBank/DDBJ databases">
        <title>Edaphobacter telluris sp. nov. and Acidobacterium dinghuensis sp. nov., two acidobacteria isolated from forest soil.</title>
        <authorList>
            <person name="Fu J."/>
            <person name="Qiu L."/>
        </authorList>
    </citation>
    <scope>NUCLEOTIDE SEQUENCE [LARGE SCALE GENOMIC DNA]</scope>
    <source>
        <strain evidence="5">4Y35</strain>
    </source>
</reference>
<dbReference type="InterPro" id="IPR050306">
    <property type="entry name" value="PfkB_Carbo_kinase"/>
</dbReference>
<dbReference type="AlphaFoldDB" id="A0A7G8BRG8"/>
<evidence type="ECO:0000256" key="1">
    <source>
        <dbReference type="ARBA" id="ARBA00010688"/>
    </source>
</evidence>
<dbReference type="GO" id="GO:0016301">
    <property type="term" value="F:kinase activity"/>
    <property type="evidence" value="ECO:0007669"/>
    <property type="project" value="UniProtKB-KW"/>
</dbReference>
<protein>
    <submittedName>
        <fullName evidence="5">Carbohydrate kinase</fullName>
    </submittedName>
</protein>
<dbReference type="PANTHER" id="PTHR43085">
    <property type="entry name" value="HEXOKINASE FAMILY MEMBER"/>
    <property type="match status" value="1"/>
</dbReference>
<dbReference type="Proteomes" id="UP000515312">
    <property type="component" value="Chromosome"/>
</dbReference>
<evidence type="ECO:0000313" key="5">
    <source>
        <dbReference type="EMBL" id="QNI35138.1"/>
    </source>
</evidence>
<dbReference type="InterPro" id="IPR029056">
    <property type="entry name" value="Ribokinase-like"/>
</dbReference>
<keyword evidence="6" id="KW-1185">Reference proteome</keyword>
<dbReference type="PROSITE" id="PS00584">
    <property type="entry name" value="PFKB_KINASES_2"/>
    <property type="match status" value="1"/>
</dbReference>
<keyword evidence="3 5" id="KW-0418">Kinase</keyword>
<dbReference type="PANTHER" id="PTHR43085:SF57">
    <property type="entry name" value="CARBOHYDRATE KINASE PFKB DOMAIN-CONTAINING PROTEIN"/>
    <property type="match status" value="1"/>
</dbReference>
<comment type="similarity">
    <text evidence="1">Belongs to the carbohydrate kinase PfkB family.</text>
</comment>
<dbReference type="KEGG" id="adin:H7849_22910"/>
<dbReference type="InterPro" id="IPR011611">
    <property type="entry name" value="PfkB_dom"/>
</dbReference>
<dbReference type="Gene3D" id="3.40.1190.20">
    <property type="match status" value="1"/>
</dbReference>
<gene>
    <name evidence="5" type="ORF">H7849_22910</name>
</gene>
<dbReference type="EMBL" id="CP060394">
    <property type="protein sequence ID" value="QNI35138.1"/>
    <property type="molecule type" value="Genomic_DNA"/>
</dbReference>